<dbReference type="InterPro" id="IPR011990">
    <property type="entry name" value="TPR-like_helical_dom_sf"/>
</dbReference>
<feature type="repeat" description="PPR" evidence="2">
    <location>
        <begin position="130"/>
        <end position="164"/>
    </location>
</feature>
<evidence type="ECO:0000313" key="3">
    <source>
        <dbReference type="EMBL" id="GAV80726.1"/>
    </source>
</evidence>
<accession>A0A1Q3CKG3</accession>
<dbReference type="Pfam" id="PF20431">
    <property type="entry name" value="E_motif"/>
    <property type="match status" value="1"/>
</dbReference>
<proteinExistence type="predicted"/>
<feature type="repeat" description="PPR" evidence="2">
    <location>
        <begin position="99"/>
        <end position="129"/>
    </location>
</feature>
<dbReference type="GO" id="GO:0003729">
    <property type="term" value="F:mRNA binding"/>
    <property type="evidence" value="ECO:0007669"/>
    <property type="project" value="UniProtKB-ARBA"/>
</dbReference>
<dbReference type="AlphaFoldDB" id="A0A1Q3CKG3"/>
<dbReference type="FunFam" id="1.25.40.10:FF:000073">
    <property type="entry name" value="Pentatricopeptide repeat-containing protein chloroplastic"/>
    <property type="match status" value="1"/>
</dbReference>
<dbReference type="OrthoDB" id="185373at2759"/>
<dbReference type="EMBL" id="BDDD01002248">
    <property type="protein sequence ID" value="GAV80726.1"/>
    <property type="molecule type" value="Genomic_DNA"/>
</dbReference>
<dbReference type="PANTHER" id="PTHR47926">
    <property type="entry name" value="PENTATRICOPEPTIDE REPEAT-CONTAINING PROTEIN"/>
    <property type="match status" value="1"/>
</dbReference>
<dbReference type="Pfam" id="PF01535">
    <property type="entry name" value="PPR"/>
    <property type="match status" value="2"/>
</dbReference>
<dbReference type="InterPro" id="IPR002885">
    <property type="entry name" value="PPR_rpt"/>
</dbReference>
<keyword evidence="4" id="KW-1185">Reference proteome</keyword>
<keyword evidence="1" id="KW-0677">Repeat</keyword>
<dbReference type="NCBIfam" id="TIGR00756">
    <property type="entry name" value="PPR"/>
    <property type="match status" value="7"/>
</dbReference>
<comment type="caution">
    <text evidence="3">The sequence shown here is derived from an EMBL/GenBank/DDBJ whole genome shotgun (WGS) entry which is preliminary data.</text>
</comment>
<feature type="repeat" description="PPR" evidence="2">
    <location>
        <begin position="396"/>
        <end position="430"/>
    </location>
</feature>
<dbReference type="Gene3D" id="1.25.40.10">
    <property type="entry name" value="Tetratricopeptide repeat domain"/>
    <property type="match status" value="5"/>
</dbReference>
<organism evidence="3 4">
    <name type="scientific">Cephalotus follicularis</name>
    <name type="common">Albany pitcher plant</name>
    <dbReference type="NCBI Taxonomy" id="3775"/>
    <lineage>
        <taxon>Eukaryota</taxon>
        <taxon>Viridiplantae</taxon>
        <taxon>Streptophyta</taxon>
        <taxon>Embryophyta</taxon>
        <taxon>Tracheophyta</taxon>
        <taxon>Spermatophyta</taxon>
        <taxon>Magnoliopsida</taxon>
        <taxon>eudicotyledons</taxon>
        <taxon>Gunneridae</taxon>
        <taxon>Pentapetalae</taxon>
        <taxon>rosids</taxon>
        <taxon>fabids</taxon>
        <taxon>Oxalidales</taxon>
        <taxon>Cephalotaceae</taxon>
        <taxon>Cephalotus</taxon>
    </lineage>
</organism>
<dbReference type="InParanoid" id="A0A1Q3CKG3"/>
<dbReference type="GO" id="GO:0009451">
    <property type="term" value="P:RNA modification"/>
    <property type="evidence" value="ECO:0007669"/>
    <property type="project" value="InterPro"/>
</dbReference>
<dbReference type="Proteomes" id="UP000187406">
    <property type="component" value="Unassembled WGS sequence"/>
</dbReference>
<feature type="repeat" description="PPR" evidence="2">
    <location>
        <begin position="299"/>
        <end position="333"/>
    </location>
</feature>
<feature type="repeat" description="PPR" evidence="2">
    <location>
        <begin position="165"/>
        <end position="195"/>
    </location>
</feature>
<evidence type="ECO:0000313" key="4">
    <source>
        <dbReference type="Proteomes" id="UP000187406"/>
    </source>
</evidence>
<evidence type="ECO:0000256" key="1">
    <source>
        <dbReference type="ARBA" id="ARBA00022737"/>
    </source>
</evidence>
<feature type="repeat" description="PPR" evidence="2">
    <location>
        <begin position="533"/>
        <end position="567"/>
    </location>
</feature>
<dbReference type="Pfam" id="PF12854">
    <property type="entry name" value="PPR_1"/>
    <property type="match status" value="1"/>
</dbReference>
<gene>
    <name evidence="3" type="ORF">CFOL_v3_24186</name>
</gene>
<feature type="repeat" description="PPR" evidence="2">
    <location>
        <begin position="196"/>
        <end position="230"/>
    </location>
</feature>
<protein>
    <submittedName>
        <fullName evidence="3">PPR domain-containing protein/PPR_1 domain-containing protein/PPR_2 domain-containing protein</fullName>
    </submittedName>
</protein>
<name>A0A1Q3CKG3_CEPFO</name>
<dbReference type="FunFam" id="1.25.40.10:FF:000090">
    <property type="entry name" value="Pentatricopeptide repeat-containing protein, chloroplastic"/>
    <property type="match status" value="1"/>
</dbReference>
<dbReference type="PROSITE" id="PS51375">
    <property type="entry name" value="PPR"/>
    <property type="match status" value="7"/>
</dbReference>
<evidence type="ECO:0000256" key="2">
    <source>
        <dbReference type="PROSITE-ProRule" id="PRU00708"/>
    </source>
</evidence>
<dbReference type="InterPro" id="IPR046848">
    <property type="entry name" value="E_motif"/>
</dbReference>
<dbReference type="Pfam" id="PF13041">
    <property type="entry name" value="PPR_2"/>
    <property type="match status" value="3"/>
</dbReference>
<dbReference type="InterPro" id="IPR046960">
    <property type="entry name" value="PPR_At4g14850-like_plant"/>
</dbReference>
<sequence length="581" mass="64763">MVTKLIQMYADCDDLFSAHKLFDKLPHPNVFAWTAVFAFYSRHGMFKECIGNYGCMKFMGVLPDNYVFPKILRACAQLLWLKEGVQVHRDVIVSGFNFSLQVCNSLIDMYAKCGDVRSSRWLFDEMADRDLLSWNSMISGYVCNGMLGLAVELLDSMGVDGFVPDTVTWNTVMDAYCRMGLYVEAWKLFDQIKEPNVITWTTLVSGYSRRGEHEMSLRIFKDMVQSGIVPDLDSLSSVLVSCRYLSTLSSGKEIHGYGIKMETGIAFYSSSGPALLTMYANCGRIWEAKNVFELLDKSDVVTWNAMILGFVDLGLGHLALECFSDMQRRGFKNDDTTISTVLPVCDLTSGKQVHALIWRSHLDSAVSVWNALIHMYSKCGCIGSAYSVFTSMVTRDLVSWNTMIGGFATHGLGEAALGLLREMNRSGICPNSCTFTSALSACSHSGLVDEGLKLFNGMTECFSFNPRMEHFSCVVDMLARAGRLEEAVSFIRRMPIEPEKSIWGALLAACRTHQNADVGKLAAEPLIRLEPERAGHYVTLSNIFARAGRWDDAVEVRKQMEGRGLVKPLGHSWIGSGNRTM</sequence>
<dbReference type="PANTHER" id="PTHR47926:SF342">
    <property type="entry name" value="TETRATRICOPEPTIDE-LIKE HELICAL DOMAIN-CONTAINING PROTEIN-RELATED"/>
    <property type="match status" value="1"/>
</dbReference>
<reference evidence="4" key="1">
    <citation type="submission" date="2016-04" db="EMBL/GenBank/DDBJ databases">
        <title>Cephalotus genome sequencing.</title>
        <authorList>
            <person name="Fukushima K."/>
            <person name="Hasebe M."/>
            <person name="Fang X."/>
        </authorList>
    </citation>
    <scope>NUCLEOTIDE SEQUENCE [LARGE SCALE GENOMIC DNA]</scope>
    <source>
        <strain evidence="4">cv. St1</strain>
    </source>
</reference>